<feature type="region of interest" description="Disordered" evidence="1">
    <location>
        <begin position="399"/>
        <end position="420"/>
    </location>
</feature>
<protein>
    <submittedName>
        <fullName evidence="3">Uncharacterized protein</fullName>
    </submittedName>
</protein>
<keyword evidence="4" id="KW-1185">Reference proteome</keyword>
<evidence type="ECO:0000256" key="1">
    <source>
        <dbReference type="SAM" id="MobiDB-lite"/>
    </source>
</evidence>
<proteinExistence type="predicted"/>
<keyword evidence="2" id="KW-0472">Membrane</keyword>
<keyword evidence="2" id="KW-0812">Transmembrane</keyword>
<dbReference type="InterPro" id="IPR002523">
    <property type="entry name" value="MgTranspt_CorA/ZnTranspt_ZntB"/>
</dbReference>
<organism evidence="3 4">
    <name type="scientific">Apiosordaria backusii</name>
    <dbReference type="NCBI Taxonomy" id="314023"/>
    <lineage>
        <taxon>Eukaryota</taxon>
        <taxon>Fungi</taxon>
        <taxon>Dikarya</taxon>
        <taxon>Ascomycota</taxon>
        <taxon>Pezizomycotina</taxon>
        <taxon>Sordariomycetes</taxon>
        <taxon>Sordariomycetidae</taxon>
        <taxon>Sordariales</taxon>
        <taxon>Lasiosphaeriaceae</taxon>
        <taxon>Apiosordaria</taxon>
    </lineage>
</organism>
<evidence type="ECO:0000256" key="2">
    <source>
        <dbReference type="SAM" id="Phobius"/>
    </source>
</evidence>
<dbReference type="Pfam" id="PF01544">
    <property type="entry name" value="CorA"/>
    <property type="match status" value="1"/>
</dbReference>
<accession>A0AA40A6Y4</accession>
<gene>
    <name evidence="3" type="ORF">B0T21DRAFT_376492</name>
</gene>
<dbReference type="EMBL" id="JAUKTV010000017">
    <property type="protein sequence ID" value="KAK0710367.1"/>
    <property type="molecule type" value="Genomic_DNA"/>
</dbReference>
<dbReference type="Proteomes" id="UP001172159">
    <property type="component" value="Unassembled WGS sequence"/>
</dbReference>
<comment type="caution">
    <text evidence="3">The sequence shown here is derived from an EMBL/GenBank/DDBJ whole genome shotgun (WGS) entry which is preliminary data.</text>
</comment>
<dbReference type="AlphaFoldDB" id="A0AA40A6Y4"/>
<feature type="transmembrane region" description="Helical" evidence="2">
    <location>
        <begin position="431"/>
        <end position="450"/>
    </location>
</feature>
<reference evidence="3" key="1">
    <citation type="submission" date="2023-06" db="EMBL/GenBank/DDBJ databases">
        <title>Genome-scale phylogeny and comparative genomics of the fungal order Sordariales.</title>
        <authorList>
            <consortium name="Lawrence Berkeley National Laboratory"/>
            <person name="Hensen N."/>
            <person name="Bonometti L."/>
            <person name="Westerberg I."/>
            <person name="Brannstrom I.O."/>
            <person name="Guillou S."/>
            <person name="Cros-Aarteil S."/>
            <person name="Calhoun S."/>
            <person name="Haridas S."/>
            <person name="Kuo A."/>
            <person name="Mondo S."/>
            <person name="Pangilinan J."/>
            <person name="Riley R."/>
            <person name="Labutti K."/>
            <person name="Andreopoulos B."/>
            <person name="Lipzen A."/>
            <person name="Chen C."/>
            <person name="Yanf M."/>
            <person name="Daum C."/>
            <person name="Ng V."/>
            <person name="Clum A."/>
            <person name="Steindorff A."/>
            <person name="Ohm R."/>
            <person name="Martin F."/>
            <person name="Silar P."/>
            <person name="Natvig D."/>
            <person name="Lalanne C."/>
            <person name="Gautier V."/>
            <person name="Ament-Velasquez S.L."/>
            <person name="Kruys A."/>
            <person name="Hutchinson M.I."/>
            <person name="Powell A.J."/>
            <person name="Barry K."/>
            <person name="Miller A.N."/>
            <person name="Grigoriev I.V."/>
            <person name="Debuchy R."/>
            <person name="Gladieux P."/>
            <person name="Thoren M.H."/>
            <person name="Johannesson H."/>
        </authorList>
    </citation>
    <scope>NUCLEOTIDE SEQUENCE</scope>
    <source>
        <strain evidence="3">CBS 540.89</strain>
    </source>
</reference>
<dbReference type="Gene3D" id="1.20.58.340">
    <property type="entry name" value="Magnesium transport protein CorA, transmembrane region"/>
    <property type="match status" value="1"/>
</dbReference>
<name>A0AA40A6Y4_9PEZI</name>
<evidence type="ECO:0000313" key="3">
    <source>
        <dbReference type="EMBL" id="KAK0710367.1"/>
    </source>
</evidence>
<sequence>MDLFWRGSGFLQGQYSYFSYEPEHETGSTVVNSPWPPVTVIQYIPDQNYPRYTRTQHSRTLSTAAAWQAWLQTIPIARDPDTQLRPSVSIILFPRHNHGITPTLPVRDVSTLKYLPISLTIFQRVVETFNIHQALQILINRGKSTIWRFHPCPSKNQYTYLLRTDNTLENDLALSVYYDANDKALRAVFFGCTEQDVRWIQGRLQVGTGKTALAPLTMISALLELERGHRVSDVDKYDRLMTELVENFPENLNSGARTSQNRYNEDDPEGLFGVSRAVTYMKGRLERWKAEIGRLQNDASEVEFLPFMDDPVDGANPKVPLIHYKGYLAHLMDDYEDRIRKCSSILDTASQAFQMEIAASARKQANKMKTLAIMTMVFLPATFLSTLFALSMFQWRPDPPAKRPDPGSDAGEVPPEEGQDESVVSPWFYRLYIPLSVGITLMILASYWWAPITRWCRGLWRHRKATRSTDIEMR</sequence>
<feature type="transmembrane region" description="Helical" evidence="2">
    <location>
        <begin position="371"/>
        <end position="393"/>
    </location>
</feature>
<evidence type="ECO:0000313" key="4">
    <source>
        <dbReference type="Proteomes" id="UP001172159"/>
    </source>
</evidence>
<keyword evidence="2" id="KW-1133">Transmembrane helix</keyword>